<reference evidence="1 2" key="1">
    <citation type="submission" date="2019-03" db="EMBL/GenBank/DDBJ databases">
        <title>Above-ground endophytic microbial communities from plants in different locations in the United States.</title>
        <authorList>
            <person name="Frank C."/>
        </authorList>
    </citation>
    <scope>NUCLEOTIDE SEQUENCE [LARGE SCALE GENOMIC DNA]</scope>
    <source>
        <strain evidence="1 2">LP_2_YM</strain>
    </source>
</reference>
<evidence type="ECO:0000313" key="2">
    <source>
        <dbReference type="Proteomes" id="UP000295285"/>
    </source>
</evidence>
<accession>A0A4R4BK68</accession>
<dbReference type="EMBL" id="SMDG01000001">
    <property type="protein sequence ID" value="TCW59648.1"/>
    <property type="molecule type" value="Genomic_DNA"/>
</dbReference>
<dbReference type="RefSeq" id="WP_131931490.1">
    <property type="nucleotide sequence ID" value="NZ_SMDF01000001.1"/>
</dbReference>
<sequence length="60" mass="6978">MDKEVLKQIFENLLNEYEASAKSEIHEHGGGAPGITIDGEMDYLIKKVQKYREDFYKELD</sequence>
<organism evidence="1 2">
    <name type="scientific">Bacillus thuringiensis</name>
    <dbReference type="NCBI Taxonomy" id="1428"/>
    <lineage>
        <taxon>Bacteria</taxon>
        <taxon>Bacillati</taxon>
        <taxon>Bacillota</taxon>
        <taxon>Bacilli</taxon>
        <taxon>Bacillales</taxon>
        <taxon>Bacillaceae</taxon>
        <taxon>Bacillus</taxon>
        <taxon>Bacillus cereus group</taxon>
    </lineage>
</organism>
<name>A0A4R4BK68_BACTU</name>
<gene>
    <name evidence="1" type="ORF">EC910_101278</name>
</gene>
<comment type="caution">
    <text evidence="1">The sequence shown here is derived from an EMBL/GenBank/DDBJ whole genome shotgun (WGS) entry which is preliminary data.</text>
</comment>
<dbReference type="Proteomes" id="UP000295285">
    <property type="component" value="Unassembled WGS sequence"/>
</dbReference>
<evidence type="ECO:0000313" key="1">
    <source>
        <dbReference type="EMBL" id="TCW59648.1"/>
    </source>
</evidence>
<proteinExistence type="predicted"/>
<dbReference type="AlphaFoldDB" id="A0A4R4BK68"/>
<protein>
    <submittedName>
        <fullName evidence="1">Uncharacterized protein</fullName>
    </submittedName>
</protein>